<accession>A0AAV4AT49</accession>
<dbReference type="GO" id="GO:0001682">
    <property type="term" value="P:tRNA 5'-leader removal"/>
    <property type="evidence" value="ECO:0007669"/>
    <property type="project" value="InterPro"/>
</dbReference>
<proteinExistence type="predicted"/>
<feature type="domain" description="POP1 C-terminal" evidence="7">
    <location>
        <begin position="698"/>
        <end position="885"/>
    </location>
</feature>
<dbReference type="Pfam" id="PF08170">
    <property type="entry name" value="POPLD"/>
    <property type="match status" value="1"/>
</dbReference>
<comment type="caution">
    <text evidence="8">The sequence shown here is derived from an EMBL/GenBank/DDBJ whole genome shotgun (WGS) entry which is preliminary data.</text>
</comment>
<evidence type="ECO:0000313" key="9">
    <source>
        <dbReference type="Proteomes" id="UP000735302"/>
    </source>
</evidence>
<dbReference type="InterPro" id="IPR055079">
    <property type="entry name" value="POP1_C"/>
</dbReference>
<feature type="region of interest" description="Disordered" evidence="4">
    <location>
        <begin position="1"/>
        <end position="28"/>
    </location>
</feature>
<feature type="compositionally biased region" description="Basic and acidic residues" evidence="4">
    <location>
        <begin position="570"/>
        <end position="585"/>
    </location>
</feature>
<dbReference type="GO" id="GO:0005655">
    <property type="term" value="C:nucleolar ribonuclease P complex"/>
    <property type="evidence" value="ECO:0007669"/>
    <property type="project" value="InterPro"/>
</dbReference>
<dbReference type="InterPro" id="IPR009723">
    <property type="entry name" value="Pop1_N"/>
</dbReference>
<gene>
    <name evidence="8" type="ORF">PoB_003648300</name>
</gene>
<name>A0AAV4AT49_9GAST</name>
<feature type="compositionally biased region" description="Basic residues" evidence="4">
    <location>
        <begin position="112"/>
        <end position="125"/>
    </location>
</feature>
<sequence length="886" mass="99490">MSKKRKFQEGKQLLPKKNDDYGPPMPKKKVCNDKRVKKEAVTITGINVASFAEHRSIEIQAMTELVNDTGGNHTAFQKLPRHMRRRAMSHNIKRIPKRLHTVAKLELSKTKAPGKRPSRRHRRRPSNLLSEYERRKRRVGWLETHIWHAKRFKMIEKWGYRLALHPNDKSVRACYRAVKRHCLLQDVSFESYIELKGHREDILDGLRHFTNSDTGPTFAAKMNSDGTRQGCLVLYNFDSYPRLAIGPVTYIWRSQPQGPVTDSSQSLDTVWLSCHPSIHNSVLTALEKCFNYQGVDYESIHGSTNNTGITVKSLKDHLVKFRLFGPASNLVLAETLKLANIETTLSSSPAPGEADESLHLKAVWWKEYYSSNANKGHFLKQCDLWSKISKCQSPSEAPPNTVLALTVKDPRLMLPPKRNKVNLSSGDPVTKSLPMDLFKSEIAVSPLWESSIREEIKALKIFEQELNFMKNKHLVPGTPLELGDRESRIPIILIQRPGASPLVSSQSNPCHSSGWDLIIPAGFGMAFWIALVYRGARVGGIRESLSTNLQAGLLSAPGDYPDSPAGQAELRADSEARQAKHDRMPPAKRPNFVKLGIRSPFTFEFEELVQEWCDKYSCTLGFNSGRSKNGEKTTMSVLRNRKMLKLLQSALTNPRNFFKGPLKMKNDKTSNSQEQSAILGAFLSTETGKRLVSEELLSLVPVRLSILQRGVPATYGHICQPSQEDVQALSGDAFYSGPVEPKHIDPGVAARKEERKERLRLRKRQKRRKDKKAVLNASDAPKTVGDSDILLKEGKSSVKLCTKDKQNGGEKNNAESILGSTTRKIIGYVRNGDFDLSTGRGLGFGFCSVAALLTLIEKQKERKDCLVLVRNPTSLQYRFASISLLA</sequence>
<dbReference type="AlphaFoldDB" id="A0AAV4AT49"/>
<dbReference type="Proteomes" id="UP000735302">
    <property type="component" value="Unassembled WGS sequence"/>
</dbReference>
<feature type="domain" description="Pop1 N-terminal" evidence="5">
    <location>
        <begin position="51"/>
        <end position="124"/>
    </location>
</feature>
<dbReference type="InterPro" id="IPR039182">
    <property type="entry name" value="Pop1"/>
</dbReference>
<dbReference type="SUPFAM" id="SSF103025">
    <property type="entry name" value="Folate-binding domain"/>
    <property type="match status" value="1"/>
</dbReference>
<dbReference type="Pfam" id="PF06978">
    <property type="entry name" value="POP1_N"/>
    <property type="match status" value="2"/>
</dbReference>
<keyword evidence="3" id="KW-0539">Nucleus</keyword>
<dbReference type="InterPro" id="IPR012590">
    <property type="entry name" value="POPLD_dom"/>
</dbReference>
<feature type="domain" description="POPLD" evidence="6">
    <location>
        <begin position="514"/>
        <end position="604"/>
    </location>
</feature>
<evidence type="ECO:0000256" key="3">
    <source>
        <dbReference type="ARBA" id="ARBA00023242"/>
    </source>
</evidence>
<evidence type="ECO:0000256" key="2">
    <source>
        <dbReference type="ARBA" id="ARBA00022694"/>
    </source>
</evidence>
<evidence type="ECO:0000259" key="5">
    <source>
        <dbReference type="Pfam" id="PF06978"/>
    </source>
</evidence>
<dbReference type="PANTHER" id="PTHR22731:SF3">
    <property type="entry name" value="RIBONUCLEASES P_MRP PROTEIN SUBUNIT POP1"/>
    <property type="match status" value="1"/>
</dbReference>
<evidence type="ECO:0000256" key="1">
    <source>
        <dbReference type="ARBA" id="ARBA00004123"/>
    </source>
</evidence>
<dbReference type="Pfam" id="PF22770">
    <property type="entry name" value="POP1_C"/>
    <property type="match status" value="1"/>
</dbReference>
<feature type="region of interest" description="Disordered" evidence="4">
    <location>
        <begin position="761"/>
        <end position="780"/>
    </location>
</feature>
<evidence type="ECO:0000259" key="7">
    <source>
        <dbReference type="Pfam" id="PF22770"/>
    </source>
</evidence>
<dbReference type="PANTHER" id="PTHR22731">
    <property type="entry name" value="RIBONUCLEASES P/MRP PROTEIN SUBUNIT POP1"/>
    <property type="match status" value="1"/>
</dbReference>
<comment type="subcellular location">
    <subcellularLocation>
        <location evidence="1">Nucleus</location>
    </subcellularLocation>
</comment>
<evidence type="ECO:0000313" key="8">
    <source>
        <dbReference type="EMBL" id="GFO09978.1"/>
    </source>
</evidence>
<feature type="region of interest" description="Disordered" evidence="4">
    <location>
        <begin position="107"/>
        <end position="128"/>
    </location>
</feature>
<dbReference type="EMBL" id="BLXT01004139">
    <property type="protein sequence ID" value="GFO09978.1"/>
    <property type="molecule type" value="Genomic_DNA"/>
</dbReference>
<feature type="region of interest" description="Disordered" evidence="4">
    <location>
        <begin position="556"/>
        <end position="588"/>
    </location>
</feature>
<organism evidence="8 9">
    <name type="scientific">Plakobranchus ocellatus</name>
    <dbReference type="NCBI Taxonomy" id="259542"/>
    <lineage>
        <taxon>Eukaryota</taxon>
        <taxon>Metazoa</taxon>
        <taxon>Spiralia</taxon>
        <taxon>Lophotrochozoa</taxon>
        <taxon>Mollusca</taxon>
        <taxon>Gastropoda</taxon>
        <taxon>Heterobranchia</taxon>
        <taxon>Euthyneura</taxon>
        <taxon>Panpulmonata</taxon>
        <taxon>Sacoglossa</taxon>
        <taxon>Placobranchoidea</taxon>
        <taxon>Plakobranchidae</taxon>
        <taxon>Plakobranchus</taxon>
    </lineage>
</organism>
<protein>
    <submittedName>
        <fullName evidence="8">Ribonucleases p/mrp protein subunit pop1-like</fullName>
    </submittedName>
</protein>
<evidence type="ECO:0000256" key="4">
    <source>
        <dbReference type="SAM" id="MobiDB-lite"/>
    </source>
</evidence>
<keyword evidence="9" id="KW-1185">Reference proteome</keyword>
<evidence type="ECO:0000259" key="6">
    <source>
        <dbReference type="Pfam" id="PF08170"/>
    </source>
</evidence>
<feature type="compositionally biased region" description="Basic residues" evidence="4">
    <location>
        <begin position="761"/>
        <end position="771"/>
    </location>
</feature>
<reference evidence="8 9" key="1">
    <citation type="journal article" date="2021" name="Elife">
        <title>Chloroplast acquisition without the gene transfer in kleptoplastic sea slugs, Plakobranchus ocellatus.</title>
        <authorList>
            <person name="Maeda T."/>
            <person name="Takahashi S."/>
            <person name="Yoshida T."/>
            <person name="Shimamura S."/>
            <person name="Takaki Y."/>
            <person name="Nagai Y."/>
            <person name="Toyoda A."/>
            <person name="Suzuki Y."/>
            <person name="Arimoto A."/>
            <person name="Ishii H."/>
            <person name="Satoh N."/>
            <person name="Nishiyama T."/>
            <person name="Hasebe M."/>
            <person name="Maruyama T."/>
            <person name="Minagawa J."/>
            <person name="Obokata J."/>
            <person name="Shigenobu S."/>
        </authorList>
    </citation>
    <scope>NUCLEOTIDE SEQUENCE [LARGE SCALE GENOMIC DNA]</scope>
</reference>
<dbReference type="GO" id="GO:0000172">
    <property type="term" value="C:ribonuclease MRP complex"/>
    <property type="evidence" value="ECO:0007669"/>
    <property type="project" value="InterPro"/>
</dbReference>
<keyword evidence="2" id="KW-0819">tRNA processing</keyword>
<feature type="domain" description="Pop1 N-terminal" evidence="5">
    <location>
        <begin position="127"/>
        <end position="197"/>
    </location>
</feature>